<gene>
    <name evidence="1" type="ORF">HHI_00680</name>
</gene>
<name>A0A059G0H9_9PROT</name>
<proteinExistence type="predicted"/>
<comment type="caution">
    <text evidence="1">The sequence shown here is derived from an EMBL/GenBank/DDBJ whole genome shotgun (WGS) entry which is preliminary data.</text>
</comment>
<reference evidence="1 2" key="1">
    <citation type="submission" date="2013-04" db="EMBL/GenBank/DDBJ databases">
        <title>Hyphomonas hirschiana VP5 Genome Sequencing.</title>
        <authorList>
            <person name="Lai Q."/>
            <person name="Shao Z."/>
        </authorList>
    </citation>
    <scope>NUCLEOTIDE SEQUENCE [LARGE SCALE GENOMIC DNA]</scope>
    <source>
        <strain evidence="1 2">VP5</strain>
    </source>
</reference>
<dbReference type="EMBL" id="ARYI01000001">
    <property type="protein sequence ID" value="KCZ96149.1"/>
    <property type="molecule type" value="Genomic_DNA"/>
</dbReference>
<keyword evidence="2" id="KW-1185">Reference proteome</keyword>
<dbReference type="AlphaFoldDB" id="A0A059G0H9"/>
<protein>
    <submittedName>
        <fullName evidence="1">Uncharacterized protein</fullName>
    </submittedName>
</protein>
<evidence type="ECO:0000313" key="1">
    <source>
        <dbReference type="EMBL" id="KCZ96149.1"/>
    </source>
</evidence>
<organism evidence="1 2">
    <name type="scientific">Hyphomonas hirschiana VP5</name>
    <dbReference type="NCBI Taxonomy" id="1280951"/>
    <lineage>
        <taxon>Bacteria</taxon>
        <taxon>Pseudomonadati</taxon>
        <taxon>Pseudomonadota</taxon>
        <taxon>Alphaproteobacteria</taxon>
        <taxon>Hyphomonadales</taxon>
        <taxon>Hyphomonadaceae</taxon>
        <taxon>Hyphomonas</taxon>
    </lineage>
</organism>
<evidence type="ECO:0000313" key="2">
    <source>
        <dbReference type="Proteomes" id="UP000025061"/>
    </source>
</evidence>
<accession>A0A059G0H9</accession>
<sequence>MGQELSATIFALLPAKLNCQPAAEAKFIKTRRNKALAPVSAGPQRARRHPAPDRLIFAPHG</sequence>
<dbReference type="Proteomes" id="UP000025061">
    <property type="component" value="Unassembled WGS sequence"/>
</dbReference>